<dbReference type="Proteomes" id="UP000239494">
    <property type="component" value="Unassembled WGS sequence"/>
</dbReference>
<sequence length="422" mass="44324">MVALHDPLALRSGSVLPNRIAKAAMEENLAGAGQVPDDDLVALYRRWGSGGGGLLITGHVMVDARAAAQPADVVLEATTDLEPFRRWAAAAKAGGARVWMQVNHPGRVVQKDMATLTWSASDVPIGAGALSSMFPRPRAMGEREIAEAVARFATTAARAEAAGFDGVEVHAAHGYLISQFLSPNTNLRTDDWGGPLANRARFLLAVVDAVRAAVSPGFAVAVKLNSADFQRGGFDVDDAREVIGLLGDHAVDLVELSGGSIESLATSGTPSDGSTLAREAFFLEFADRLLGTAPMPLMLTGGIRRRAVAQRVLDSGVALVGVATALAMAPDLPARWLAGHEDAAPHPRSRIRHKAIAAAGTQALALRQLTRLAAGRDGVTRLPATAALLLSRLLRARARRRYHAWLAAHPAAVPAQAGEGRR</sequence>
<feature type="domain" description="NADH:flavin oxidoreductase/NADH oxidase N-terminal" evidence="3">
    <location>
        <begin position="4"/>
        <end position="337"/>
    </location>
</feature>
<reference evidence="4 5" key="1">
    <citation type="submission" date="2018-03" db="EMBL/GenBank/DDBJ databases">
        <title>Genomic Encyclopedia of Archaeal and Bacterial Type Strains, Phase II (KMG-II): from individual species to whole genera.</title>
        <authorList>
            <person name="Goeker M."/>
        </authorList>
    </citation>
    <scope>NUCLEOTIDE SEQUENCE [LARGE SCALE GENOMIC DNA]</scope>
    <source>
        <strain evidence="4 5">DSM 44720</strain>
    </source>
</reference>
<dbReference type="OrthoDB" id="3169239at2"/>
<dbReference type="Gene3D" id="3.20.20.70">
    <property type="entry name" value="Aldolase class I"/>
    <property type="match status" value="1"/>
</dbReference>
<evidence type="ECO:0000259" key="3">
    <source>
        <dbReference type="Pfam" id="PF00724"/>
    </source>
</evidence>
<dbReference type="SUPFAM" id="SSF51395">
    <property type="entry name" value="FMN-linked oxidoreductases"/>
    <property type="match status" value="1"/>
</dbReference>
<evidence type="ECO:0000313" key="5">
    <source>
        <dbReference type="Proteomes" id="UP000239494"/>
    </source>
</evidence>
<organism evidence="4 5">
    <name type="scientific">Umezawaea tangerina</name>
    <dbReference type="NCBI Taxonomy" id="84725"/>
    <lineage>
        <taxon>Bacteria</taxon>
        <taxon>Bacillati</taxon>
        <taxon>Actinomycetota</taxon>
        <taxon>Actinomycetes</taxon>
        <taxon>Pseudonocardiales</taxon>
        <taxon>Pseudonocardiaceae</taxon>
        <taxon>Umezawaea</taxon>
    </lineage>
</organism>
<keyword evidence="1" id="KW-0285">Flavoprotein</keyword>
<dbReference type="InterPro" id="IPR013785">
    <property type="entry name" value="Aldolase_TIM"/>
</dbReference>
<keyword evidence="2" id="KW-0560">Oxidoreductase</keyword>
<dbReference type="EMBL" id="PVTF01000002">
    <property type="protein sequence ID" value="PRY44730.1"/>
    <property type="molecule type" value="Genomic_DNA"/>
</dbReference>
<dbReference type="RefSeq" id="WP_106186324.1">
    <property type="nucleotide sequence ID" value="NZ_PVTF01000002.1"/>
</dbReference>
<evidence type="ECO:0000313" key="4">
    <source>
        <dbReference type="EMBL" id="PRY44730.1"/>
    </source>
</evidence>
<dbReference type="InterPro" id="IPR051799">
    <property type="entry name" value="NADH_flavin_oxidoreductase"/>
</dbReference>
<protein>
    <submittedName>
        <fullName evidence="4">2,4-dienoyl-CoA reductase-like NADH-dependent reductase (Old Yellow Enzyme family)</fullName>
    </submittedName>
</protein>
<dbReference type="Pfam" id="PF00724">
    <property type="entry name" value="Oxidored_FMN"/>
    <property type="match status" value="1"/>
</dbReference>
<proteinExistence type="predicted"/>
<evidence type="ECO:0000256" key="2">
    <source>
        <dbReference type="ARBA" id="ARBA00023002"/>
    </source>
</evidence>
<gene>
    <name evidence="4" type="ORF">CLV43_102295</name>
</gene>
<evidence type="ECO:0000256" key="1">
    <source>
        <dbReference type="ARBA" id="ARBA00022630"/>
    </source>
</evidence>
<accession>A0A2T0TGD5</accession>
<comment type="caution">
    <text evidence="4">The sequence shown here is derived from an EMBL/GenBank/DDBJ whole genome shotgun (WGS) entry which is preliminary data.</text>
</comment>
<dbReference type="PANTHER" id="PTHR43656">
    <property type="entry name" value="BINDING OXIDOREDUCTASE, PUTATIVE (AFU_ORTHOLOGUE AFUA_2G08260)-RELATED"/>
    <property type="match status" value="1"/>
</dbReference>
<dbReference type="PANTHER" id="PTHR43656:SF2">
    <property type="entry name" value="BINDING OXIDOREDUCTASE, PUTATIVE (AFU_ORTHOLOGUE AFUA_2G08260)-RELATED"/>
    <property type="match status" value="1"/>
</dbReference>
<dbReference type="GO" id="GO:0016491">
    <property type="term" value="F:oxidoreductase activity"/>
    <property type="evidence" value="ECO:0007669"/>
    <property type="project" value="UniProtKB-KW"/>
</dbReference>
<dbReference type="InterPro" id="IPR001155">
    <property type="entry name" value="OxRdtase_FMN_N"/>
</dbReference>
<name>A0A2T0TGD5_9PSEU</name>
<dbReference type="GO" id="GO:0010181">
    <property type="term" value="F:FMN binding"/>
    <property type="evidence" value="ECO:0007669"/>
    <property type="project" value="InterPro"/>
</dbReference>
<dbReference type="AlphaFoldDB" id="A0A2T0TGD5"/>
<keyword evidence="5" id="KW-1185">Reference proteome</keyword>